<protein>
    <submittedName>
        <fullName evidence="2">Hypothetical_protein</fullName>
    </submittedName>
</protein>
<sequence>MERKDSNSELKNIQISMNMTITGKNPGYKIGAIMGYQYASQNIILNATIINCNISGEDEVGGFMGRQYTYNSTIQNSNIQKSIISGKEAIGGFISQQQTDLQTIMNSQLNSSVIIAEHDAAMIIDGQYRSSLIIQNVSVTFCNISASDSALILWNCNSAKIQVNHLTANNIFFTGENTGFLHGWIDPSSEYSETDVLLTQNYVNGVLTDIAGM</sequence>
<dbReference type="Proteomes" id="UP001642409">
    <property type="component" value="Unassembled WGS sequence"/>
</dbReference>
<evidence type="ECO:0000313" key="3">
    <source>
        <dbReference type="Proteomes" id="UP001642409"/>
    </source>
</evidence>
<comment type="caution">
    <text evidence="1">The sequence shown here is derived from an EMBL/GenBank/DDBJ whole genome shotgun (WGS) entry which is preliminary data.</text>
</comment>
<name>A0AA86PJI8_9EUKA</name>
<dbReference type="EMBL" id="CATOUU010000675">
    <property type="protein sequence ID" value="CAI9940276.1"/>
    <property type="molecule type" value="Genomic_DNA"/>
</dbReference>
<proteinExistence type="predicted"/>
<reference evidence="2 3" key="2">
    <citation type="submission" date="2024-07" db="EMBL/GenBank/DDBJ databases">
        <authorList>
            <person name="Akdeniz Z."/>
        </authorList>
    </citation>
    <scope>NUCLEOTIDE SEQUENCE [LARGE SCALE GENOMIC DNA]</scope>
</reference>
<organism evidence="1">
    <name type="scientific">Hexamita inflata</name>
    <dbReference type="NCBI Taxonomy" id="28002"/>
    <lineage>
        <taxon>Eukaryota</taxon>
        <taxon>Metamonada</taxon>
        <taxon>Diplomonadida</taxon>
        <taxon>Hexamitidae</taxon>
        <taxon>Hexamitinae</taxon>
        <taxon>Hexamita</taxon>
    </lineage>
</organism>
<evidence type="ECO:0000313" key="1">
    <source>
        <dbReference type="EMBL" id="CAI9940276.1"/>
    </source>
</evidence>
<evidence type="ECO:0000313" key="2">
    <source>
        <dbReference type="EMBL" id="CAL6017238.1"/>
    </source>
</evidence>
<dbReference type="EMBL" id="CAXDID020000078">
    <property type="protein sequence ID" value="CAL6017238.1"/>
    <property type="molecule type" value="Genomic_DNA"/>
</dbReference>
<dbReference type="AlphaFoldDB" id="A0AA86PJI8"/>
<keyword evidence="3" id="KW-1185">Reference proteome</keyword>
<accession>A0AA86PJI8</accession>
<reference evidence="1" key="1">
    <citation type="submission" date="2023-06" db="EMBL/GenBank/DDBJ databases">
        <authorList>
            <person name="Kurt Z."/>
        </authorList>
    </citation>
    <scope>NUCLEOTIDE SEQUENCE</scope>
</reference>
<gene>
    <name evidence="2" type="ORF">HINF_LOCUS25891</name>
    <name evidence="1" type="ORF">HINF_LOCUS27921</name>
</gene>
<dbReference type="Gene3D" id="2.160.20.110">
    <property type="match status" value="1"/>
</dbReference>